<dbReference type="PANTHER" id="PTHR10057:SF0">
    <property type="entry name" value="TRANSLOCATOR PROTEIN"/>
    <property type="match status" value="1"/>
</dbReference>
<evidence type="ECO:0000256" key="3">
    <source>
        <dbReference type="ARBA" id="ARBA00022692"/>
    </source>
</evidence>
<dbReference type="PIRSF" id="PIRSF005859">
    <property type="entry name" value="PBR"/>
    <property type="match status" value="1"/>
</dbReference>
<evidence type="ECO:0000256" key="1">
    <source>
        <dbReference type="ARBA" id="ARBA00004141"/>
    </source>
</evidence>
<dbReference type="Pfam" id="PF03073">
    <property type="entry name" value="TspO_MBR"/>
    <property type="match status" value="1"/>
</dbReference>
<comment type="caution">
    <text evidence="7">The sequence shown here is derived from an EMBL/GenBank/DDBJ whole genome shotgun (WGS) entry which is preliminary data.</text>
</comment>
<accession>A0ABW5JNT5</accession>
<dbReference type="Gene3D" id="1.20.1260.100">
    <property type="entry name" value="TspO/MBR protein"/>
    <property type="match status" value="1"/>
</dbReference>
<gene>
    <name evidence="7" type="ORF">ACFSQS_02065</name>
</gene>
<dbReference type="InterPro" id="IPR004307">
    <property type="entry name" value="TspO_MBR"/>
</dbReference>
<dbReference type="EMBL" id="JBHULK010000001">
    <property type="protein sequence ID" value="MFD2533874.1"/>
    <property type="molecule type" value="Genomic_DNA"/>
</dbReference>
<feature type="transmembrane region" description="Helical" evidence="6">
    <location>
        <begin position="78"/>
        <end position="95"/>
    </location>
</feature>
<keyword evidence="4 6" id="KW-1133">Transmembrane helix</keyword>
<comment type="similarity">
    <text evidence="2">Belongs to the TspO/BZRP family.</text>
</comment>
<dbReference type="PANTHER" id="PTHR10057">
    <property type="entry name" value="PERIPHERAL-TYPE BENZODIAZEPINE RECEPTOR"/>
    <property type="match status" value="1"/>
</dbReference>
<feature type="transmembrane region" description="Helical" evidence="6">
    <location>
        <begin position="7"/>
        <end position="25"/>
    </location>
</feature>
<dbReference type="InterPro" id="IPR038330">
    <property type="entry name" value="TspO/MBR-related_sf"/>
</dbReference>
<evidence type="ECO:0000256" key="5">
    <source>
        <dbReference type="ARBA" id="ARBA00023136"/>
    </source>
</evidence>
<keyword evidence="3 6" id="KW-0812">Transmembrane</keyword>
<keyword evidence="5 6" id="KW-0472">Membrane</keyword>
<organism evidence="7 8">
    <name type="scientific">Gelatiniphilus marinus</name>
    <dbReference type="NCBI Taxonomy" id="1759464"/>
    <lineage>
        <taxon>Bacteria</taxon>
        <taxon>Pseudomonadati</taxon>
        <taxon>Bacteroidota</taxon>
        <taxon>Flavobacteriia</taxon>
        <taxon>Flavobacteriales</taxon>
        <taxon>Flavobacteriaceae</taxon>
        <taxon>Gelatiniphilus</taxon>
    </lineage>
</organism>
<evidence type="ECO:0000256" key="4">
    <source>
        <dbReference type="ARBA" id="ARBA00022989"/>
    </source>
</evidence>
<dbReference type="Proteomes" id="UP001597441">
    <property type="component" value="Unassembled WGS sequence"/>
</dbReference>
<dbReference type="CDD" id="cd15904">
    <property type="entry name" value="TSPO_MBR"/>
    <property type="match status" value="1"/>
</dbReference>
<comment type="subcellular location">
    <subcellularLocation>
        <location evidence="1">Membrane</location>
        <topology evidence="1">Multi-pass membrane protein</topology>
    </subcellularLocation>
</comment>
<feature type="transmembrane region" description="Helical" evidence="6">
    <location>
        <begin position="101"/>
        <end position="119"/>
    </location>
</feature>
<keyword evidence="8" id="KW-1185">Reference proteome</keyword>
<name>A0ABW5JNT5_9FLAO</name>
<proteinExistence type="inferred from homology"/>
<protein>
    <submittedName>
        <fullName evidence="7">TspO/MBR family protein</fullName>
    </submittedName>
</protein>
<evidence type="ECO:0000313" key="8">
    <source>
        <dbReference type="Proteomes" id="UP001597441"/>
    </source>
</evidence>
<evidence type="ECO:0000256" key="2">
    <source>
        <dbReference type="ARBA" id="ARBA00007524"/>
    </source>
</evidence>
<reference evidence="8" key="1">
    <citation type="journal article" date="2019" name="Int. J. Syst. Evol. Microbiol.">
        <title>The Global Catalogue of Microorganisms (GCM) 10K type strain sequencing project: providing services to taxonomists for standard genome sequencing and annotation.</title>
        <authorList>
            <consortium name="The Broad Institute Genomics Platform"/>
            <consortium name="The Broad Institute Genome Sequencing Center for Infectious Disease"/>
            <person name="Wu L."/>
            <person name="Ma J."/>
        </authorList>
    </citation>
    <scope>NUCLEOTIDE SEQUENCE [LARGE SCALE GENOMIC DNA]</scope>
    <source>
        <strain evidence="8">KCTC 42903</strain>
    </source>
</reference>
<sequence>MKLLKYFFVFLIINFGALAIGSWLMDNGPQTNWYVNLNKAPWTPPGWVFGAAWTTIMLCFSIYMALLYKITPHTKLKILFLIQFVLNVSWNFLFFNQHLVLLGLICIILLTIIIAKLLIDYKNKLKYKSLLILPYFLWLCIATSLNAYILIYN</sequence>
<evidence type="ECO:0000256" key="6">
    <source>
        <dbReference type="SAM" id="Phobius"/>
    </source>
</evidence>
<feature type="transmembrane region" description="Helical" evidence="6">
    <location>
        <begin position="45"/>
        <end position="66"/>
    </location>
</feature>
<evidence type="ECO:0000313" key="7">
    <source>
        <dbReference type="EMBL" id="MFD2533874.1"/>
    </source>
</evidence>
<feature type="transmembrane region" description="Helical" evidence="6">
    <location>
        <begin position="131"/>
        <end position="151"/>
    </location>
</feature>
<dbReference type="RefSeq" id="WP_388013320.1">
    <property type="nucleotide sequence ID" value="NZ_JBHUDT010000001.1"/>
</dbReference>